<dbReference type="InterPro" id="IPR005312">
    <property type="entry name" value="DUF1759"/>
</dbReference>
<keyword evidence="3" id="KW-1185">Reference proteome</keyword>
<dbReference type="EMBL" id="CADEBC010000497">
    <property type="protein sequence ID" value="CAB3238247.1"/>
    <property type="molecule type" value="Genomic_DNA"/>
</dbReference>
<dbReference type="InterPro" id="IPR043502">
    <property type="entry name" value="DNA/RNA_pol_sf"/>
</dbReference>
<sequence length="842" mass="97958">MEELLVYQKELLENLKRAEKNYKKSPKDRIKAPYLETRLESLEDLWKAFKEGHKHVISKLTKDEDRDDSYFIEDTYEEFEELYIQYKSSLKEALQPFSVPSYVHRQTSTPVSDLEHSTKSDVKLPRIQIPKFSGRYEEWQSFYDLFSSLIHNNKSLSPVQKLQYLKSNLSGEPEVLLRNFTTTNANYDEAWNELEKRYNNKRYNANEFLRTLFTQKNIQIASASSIKQLVDTTSTCLKALKNMDVETDTWDMIINYLVLSKLDTESVKEWEQYLSGSSCDLPTWPELRDFLRTRFRSLEMMDSHKPRGIQFKSVAKPKSFHSISKDDRKRDFKCALCNGDHYVYHCKKFGDMSTKERQDFVQQSKLCFNCLAPSHTVVRCRQAACCRTCGRRHHTLLHFVREANAENTKQGETSQPGMVTEQQRGKSSSLSNDTHIVTNFSRKIFDTNSVLLATARVSVDSRNGCKYLIRALLDQGSQASFVTEATVQLLNLTRRSVSGWVSGVGEGQTRIKHMVSLIVKSRHNPEVLVRVNAYVLRSLTTLLPSTSLCTPEWEDIKNLELADPGFMTPGKIDILLGAEVYSEILLDGLIKHPSSNLLVQNTILGWVISGRMSQEPTSKVANITSLHVQHNEDEILKLFWEVENEPNKIQKRLSEEEKRCEELYDETTVRNEDGSFVVRLPFKHENLECQNGKLREIAAKRFEFLEKRLSTNRNLREEYHRVINEYIRLKHMVQVESYDIDNPRAVYLPHHAVSKEDKDTTKLRVVFDASCKGVNNVSLNDELLVGPKLQQDLRHILMRWRTHKICISADIIKMYRMVHVAEEDSNYQRILWRFHKNPLQRN</sequence>
<dbReference type="AlphaFoldDB" id="A0A8S0ZVZ1"/>
<dbReference type="SUPFAM" id="SSF56672">
    <property type="entry name" value="DNA/RNA polymerases"/>
    <property type="match status" value="1"/>
</dbReference>
<reference evidence="2 3" key="1">
    <citation type="submission" date="2020-04" db="EMBL/GenBank/DDBJ databases">
        <authorList>
            <person name="Wallbank WR R."/>
            <person name="Pardo Diaz C."/>
            <person name="Kozak K."/>
            <person name="Martin S."/>
            <person name="Jiggins C."/>
            <person name="Moest M."/>
            <person name="Warren A I."/>
            <person name="Byers J.R.P. K."/>
            <person name="Montejo-Kovacevich G."/>
            <person name="Yen C E."/>
        </authorList>
    </citation>
    <scope>NUCLEOTIDE SEQUENCE [LARGE SCALE GENOMIC DNA]</scope>
</reference>
<feature type="region of interest" description="Disordered" evidence="1">
    <location>
        <begin position="405"/>
        <end position="432"/>
    </location>
</feature>
<gene>
    <name evidence="2" type="ORF">APLA_LOCUS7358</name>
</gene>
<evidence type="ECO:0000313" key="3">
    <source>
        <dbReference type="Proteomes" id="UP000494106"/>
    </source>
</evidence>
<protein>
    <recommendedName>
        <fullName evidence="4">Peptidase aspartic putative domain-containing protein</fullName>
    </recommendedName>
</protein>
<dbReference type="PANTHER" id="PTHR47331:SF5">
    <property type="entry name" value="RIBONUCLEASE H"/>
    <property type="match status" value="1"/>
</dbReference>
<evidence type="ECO:0000256" key="1">
    <source>
        <dbReference type="SAM" id="MobiDB-lite"/>
    </source>
</evidence>
<name>A0A8S0ZVZ1_ARCPL</name>
<dbReference type="Proteomes" id="UP000494106">
    <property type="component" value="Unassembled WGS sequence"/>
</dbReference>
<proteinExistence type="predicted"/>
<dbReference type="Pfam" id="PF03564">
    <property type="entry name" value="DUF1759"/>
    <property type="match status" value="1"/>
</dbReference>
<evidence type="ECO:0008006" key="4">
    <source>
        <dbReference type="Google" id="ProtNLM"/>
    </source>
</evidence>
<dbReference type="PANTHER" id="PTHR47331">
    <property type="entry name" value="PHD-TYPE DOMAIN-CONTAINING PROTEIN"/>
    <property type="match status" value="1"/>
</dbReference>
<accession>A0A8S0ZVZ1</accession>
<evidence type="ECO:0000313" key="2">
    <source>
        <dbReference type="EMBL" id="CAB3238247.1"/>
    </source>
</evidence>
<dbReference type="OrthoDB" id="5987340at2759"/>
<organism evidence="2 3">
    <name type="scientific">Arctia plantaginis</name>
    <name type="common">Wood tiger moth</name>
    <name type="synonym">Phalaena plantaginis</name>
    <dbReference type="NCBI Taxonomy" id="874455"/>
    <lineage>
        <taxon>Eukaryota</taxon>
        <taxon>Metazoa</taxon>
        <taxon>Ecdysozoa</taxon>
        <taxon>Arthropoda</taxon>
        <taxon>Hexapoda</taxon>
        <taxon>Insecta</taxon>
        <taxon>Pterygota</taxon>
        <taxon>Neoptera</taxon>
        <taxon>Endopterygota</taxon>
        <taxon>Lepidoptera</taxon>
        <taxon>Glossata</taxon>
        <taxon>Ditrysia</taxon>
        <taxon>Noctuoidea</taxon>
        <taxon>Erebidae</taxon>
        <taxon>Arctiinae</taxon>
        <taxon>Arctia</taxon>
    </lineage>
</organism>
<comment type="caution">
    <text evidence="2">The sequence shown here is derived from an EMBL/GenBank/DDBJ whole genome shotgun (WGS) entry which is preliminary data.</text>
</comment>
<dbReference type="GO" id="GO:0071897">
    <property type="term" value="P:DNA biosynthetic process"/>
    <property type="evidence" value="ECO:0007669"/>
    <property type="project" value="UniProtKB-ARBA"/>
</dbReference>